<keyword evidence="4" id="KW-0479">Metal-binding</keyword>
<evidence type="ECO:0000256" key="3">
    <source>
        <dbReference type="ARBA" id="ARBA00022679"/>
    </source>
</evidence>
<dbReference type="GO" id="GO:0032259">
    <property type="term" value="P:methylation"/>
    <property type="evidence" value="ECO:0007669"/>
    <property type="project" value="UniProtKB-KW"/>
</dbReference>
<evidence type="ECO:0000256" key="2">
    <source>
        <dbReference type="ARBA" id="ARBA00022603"/>
    </source>
</evidence>
<dbReference type="GO" id="GO:0008168">
    <property type="term" value="F:methyltransferase activity"/>
    <property type="evidence" value="ECO:0007669"/>
    <property type="project" value="UniProtKB-KW"/>
</dbReference>
<dbReference type="Gene3D" id="1.10.1200.270">
    <property type="entry name" value="Methyltransferase, alpha-helical capping domain"/>
    <property type="match status" value="1"/>
</dbReference>
<proteinExistence type="inferred from homology"/>
<evidence type="ECO:0000313" key="7">
    <source>
        <dbReference type="Proteomes" id="UP000834106"/>
    </source>
</evidence>
<dbReference type="EMBL" id="OU503043">
    <property type="protein sequence ID" value="CAI9766914.1"/>
    <property type="molecule type" value="Genomic_DNA"/>
</dbReference>
<sequence>MSESRAISSHTEMDAEKFKEPFSTYHMLGGDDTHSYAQNSEYQKQLVVSAEELICKLIDKHLDIEKPSFDPNKTFRIADFGCSIGPNTFFAIENIIKGVENKYKSNIKNPRIPEYHVFFNDHIDNDFNTLFRNIPTSRKYFLAGVPGSFHGRLFPNTTLHFAHCSTALHWLSRIPKEVTEVNSTAFNKGRIHYGGAAKEVKDAYSTQYRKDMDSFLTARAQELVRGGLMVLVILGFPDGVPPSESSIGIGFNILGSCLEDMARMGKITEEQVDSFNLPFYYPSPSELKALIEENGSFTLERIESLISPMKIEKPNLNIIIKVCVSHLRAVIGGVIEEHFGNEIVEELFQLHMKKLDENPMMFDEKYRKEANYFLFLKQKSHL</sequence>
<dbReference type="InterPro" id="IPR005299">
    <property type="entry name" value="MeTrfase_7"/>
</dbReference>
<evidence type="ECO:0000313" key="6">
    <source>
        <dbReference type="EMBL" id="CAI9766914.1"/>
    </source>
</evidence>
<dbReference type="Gene3D" id="3.40.50.150">
    <property type="entry name" value="Vaccinia Virus protein VP39"/>
    <property type="match status" value="1"/>
</dbReference>
<evidence type="ECO:0000256" key="5">
    <source>
        <dbReference type="ARBA" id="ARBA00022842"/>
    </source>
</evidence>
<evidence type="ECO:0000256" key="1">
    <source>
        <dbReference type="ARBA" id="ARBA00007967"/>
    </source>
</evidence>
<keyword evidence="2" id="KW-0489">Methyltransferase</keyword>
<dbReference type="PANTHER" id="PTHR31009">
    <property type="entry name" value="S-ADENOSYL-L-METHIONINE:CARBOXYL METHYLTRANSFERASE FAMILY PROTEIN"/>
    <property type="match status" value="1"/>
</dbReference>
<name>A0AAD2DUR1_9LAMI</name>
<dbReference type="Proteomes" id="UP000834106">
    <property type="component" value="Chromosome 8"/>
</dbReference>
<dbReference type="AlphaFoldDB" id="A0AAD2DUR1"/>
<keyword evidence="3" id="KW-0808">Transferase</keyword>
<dbReference type="Pfam" id="PF03492">
    <property type="entry name" value="Methyltransf_7"/>
    <property type="match status" value="1"/>
</dbReference>
<keyword evidence="5" id="KW-0460">Magnesium</keyword>
<comment type="similarity">
    <text evidence="1">Belongs to the methyltransferase superfamily. Type-7 methyltransferase family.</text>
</comment>
<protein>
    <recommendedName>
        <fullName evidence="8">S-adenosylmethionine-dependent methyltransferase</fullName>
    </recommendedName>
</protein>
<organism evidence="6 7">
    <name type="scientific">Fraxinus pennsylvanica</name>
    <dbReference type="NCBI Taxonomy" id="56036"/>
    <lineage>
        <taxon>Eukaryota</taxon>
        <taxon>Viridiplantae</taxon>
        <taxon>Streptophyta</taxon>
        <taxon>Embryophyta</taxon>
        <taxon>Tracheophyta</taxon>
        <taxon>Spermatophyta</taxon>
        <taxon>Magnoliopsida</taxon>
        <taxon>eudicotyledons</taxon>
        <taxon>Gunneridae</taxon>
        <taxon>Pentapetalae</taxon>
        <taxon>asterids</taxon>
        <taxon>lamiids</taxon>
        <taxon>Lamiales</taxon>
        <taxon>Oleaceae</taxon>
        <taxon>Oleeae</taxon>
        <taxon>Fraxinus</taxon>
    </lineage>
</organism>
<evidence type="ECO:0000256" key="4">
    <source>
        <dbReference type="ARBA" id="ARBA00022723"/>
    </source>
</evidence>
<keyword evidence="7" id="KW-1185">Reference proteome</keyword>
<dbReference type="GO" id="GO:0046872">
    <property type="term" value="F:metal ion binding"/>
    <property type="evidence" value="ECO:0007669"/>
    <property type="project" value="UniProtKB-KW"/>
</dbReference>
<dbReference type="InterPro" id="IPR029063">
    <property type="entry name" value="SAM-dependent_MTases_sf"/>
</dbReference>
<gene>
    <name evidence="6" type="ORF">FPE_LOCUS14344</name>
</gene>
<reference evidence="6" key="1">
    <citation type="submission" date="2023-05" db="EMBL/GenBank/DDBJ databases">
        <authorList>
            <person name="Huff M."/>
        </authorList>
    </citation>
    <scope>NUCLEOTIDE SEQUENCE</scope>
</reference>
<dbReference type="SUPFAM" id="SSF53335">
    <property type="entry name" value="S-adenosyl-L-methionine-dependent methyltransferases"/>
    <property type="match status" value="1"/>
</dbReference>
<evidence type="ECO:0008006" key="8">
    <source>
        <dbReference type="Google" id="ProtNLM"/>
    </source>
</evidence>
<dbReference type="InterPro" id="IPR042086">
    <property type="entry name" value="MeTrfase_capping"/>
</dbReference>
<accession>A0AAD2DUR1</accession>